<name>A0A2Z2NX63_9GAMM</name>
<dbReference type="AlphaFoldDB" id="A0A2Z2NX63"/>
<reference evidence="1 2" key="1">
    <citation type="submission" date="2016-12" db="EMBL/GenBank/DDBJ databases">
        <authorList>
            <person name="Song W.-J."/>
            <person name="Kurnit D.M."/>
        </authorList>
    </citation>
    <scope>NUCLEOTIDE SEQUENCE [LARGE SCALE GENOMIC DNA]</scope>
    <source>
        <strain evidence="1 2">IMCC3135</strain>
    </source>
</reference>
<dbReference type="Proteomes" id="UP000250079">
    <property type="component" value="Chromosome"/>
</dbReference>
<accession>A0A2Z2NX63</accession>
<sequence>MFRRSTTSCSGWSAESVSNPEEGWRKIYLCDGKTINKSCFNIVTYFFSEKTAFVQGYGV</sequence>
<protein>
    <submittedName>
        <fullName evidence="1">Uncharacterized protein</fullName>
    </submittedName>
</protein>
<gene>
    <name evidence="1" type="ORF">IMCC3135_28855</name>
</gene>
<evidence type="ECO:0000313" key="1">
    <source>
        <dbReference type="EMBL" id="ASJ75823.1"/>
    </source>
</evidence>
<dbReference type="EMBL" id="CP018632">
    <property type="protein sequence ID" value="ASJ75823.1"/>
    <property type="molecule type" value="Genomic_DNA"/>
</dbReference>
<dbReference type="KEGG" id="gai:IMCC3135_28855"/>
<keyword evidence="2" id="KW-1185">Reference proteome</keyword>
<proteinExistence type="predicted"/>
<evidence type="ECO:0000313" key="2">
    <source>
        <dbReference type="Proteomes" id="UP000250079"/>
    </source>
</evidence>
<organism evidence="1 2">
    <name type="scientific">Granulosicoccus antarcticus IMCC3135</name>
    <dbReference type="NCBI Taxonomy" id="1192854"/>
    <lineage>
        <taxon>Bacteria</taxon>
        <taxon>Pseudomonadati</taxon>
        <taxon>Pseudomonadota</taxon>
        <taxon>Gammaproteobacteria</taxon>
        <taxon>Chromatiales</taxon>
        <taxon>Granulosicoccaceae</taxon>
        <taxon>Granulosicoccus</taxon>
    </lineage>
</organism>